<dbReference type="AlphaFoldDB" id="A0A9X8UKM9"/>
<dbReference type="InterPro" id="IPR006059">
    <property type="entry name" value="SBP"/>
</dbReference>
<dbReference type="InterPro" id="IPR050490">
    <property type="entry name" value="Bact_solute-bd_prot1"/>
</dbReference>
<dbReference type="SUPFAM" id="SSF53850">
    <property type="entry name" value="Periplasmic binding protein-like II"/>
    <property type="match status" value="1"/>
</dbReference>
<evidence type="ECO:0000313" key="6">
    <source>
        <dbReference type="Proteomes" id="UP000294682"/>
    </source>
</evidence>
<keyword evidence="2" id="KW-0813">Transport</keyword>
<dbReference type="PANTHER" id="PTHR43649">
    <property type="entry name" value="ARABINOSE-BINDING PROTEIN-RELATED"/>
    <property type="match status" value="1"/>
</dbReference>
<keyword evidence="4" id="KW-0732">Signal</keyword>
<dbReference type="Gene3D" id="3.40.190.10">
    <property type="entry name" value="Periplasmic binding protein-like II"/>
    <property type="match status" value="2"/>
</dbReference>
<evidence type="ECO:0000256" key="3">
    <source>
        <dbReference type="SAM" id="MobiDB-lite"/>
    </source>
</evidence>
<dbReference type="Proteomes" id="UP000294682">
    <property type="component" value="Unassembled WGS sequence"/>
</dbReference>
<comment type="caution">
    <text evidence="5">The sequence shown here is derived from an EMBL/GenBank/DDBJ whole genome shotgun (WGS) entry which is preliminary data.</text>
</comment>
<proteinExistence type="inferred from homology"/>
<keyword evidence="6" id="KW-1185">Reference proteome</keyword>
<dbReference type="EMBL" id="SLUK01000004">
    <property type="protein sequence ID" value="TCL43772.1"/>
    <property type="molecule type" value="Genomic_DNA"/>
</dbReference>
<name>A0A9X8UKM9_9FIRM</name>
<dbReference type="PANTHER" id="PTHR43649:SF29">
    <property type="entry name" value="OSMOPROTECTIVE COMPOUNDS-BINDING PROTEIN GGTB"/>
    <property type="match status" value="1"/>
</dbReference>
<feature type="chain" id="PRO_5040893980" evidence="4">
    <location>
        <begin position="22"/>
        <end position="456"/>
    </location>
</feature>
<evidence type="ECO:0000256" key="2">
    <source>
        <dbReference type="ARBA" id="ARBA00022448"/>
    </source>
</evidence>
<gene>
    <name evidence="5" type="ORF">EDD78_104110</name>
</gene>
<accession>A0A9X8UKM9</accession>
<evidence type="ECO:0000256" key="1">
    <source>
        <dbReference type="ARBA" id="ARBA00008520"/>
    </source>
</evidence>
<dbReference type="RefSeq" id="WP_132084361.1">
    <property type="nucleotide sequence ID" value="NZ_SLUK01000004.1"/>
</dbReference>
<reference evidence="5 6" key="1">
    <citation type="submission" date="2019-03" db="EMBL/GenBank/DDBJ databases">
        <title>Genomic Encyclopedia of Type Strains, Phase IV (KMG-IV): sequencing the most valuable type-strain genomes for metagenomic binning, comparative biology and taxonomic classification.</title>
        <authorList>
            <person name="Goeker M."/>
        </authorList>
    </citation>
    <scope>NUCLEOTIDE SEQUENCE [LARGE SCALE GENOMIC DNA]</scope>
    <source>
        <strain evidence="5 6">DSM 100433</strain>
    </source>
</reference>
<feature type="signal peptide" evidence="4">
    <location>
        <begin position="1"/>
        <end position="21"/>
    </location>
</feature>
<organism evidence="5 6">
    <name type="scientific">Harryflintia acetispora</name>
    <dbReference type="NCBI Taxonomy" id="1849041"/>
    <lineage>
        <taxon>Bacteria</taxon>
        <taxon>Bacillati</taxon>
        <taxon>Bacillota</taxon>
        <taxon>Clostridia</taxon>
        <taxon>Eubacteriales</taxon>
        <taxon>Oscillospiraceae</taxon>
        <taxon>Harryflintia</taxon>
    </lineage>
</organism>
<evidence type="ECO:0000256" key="4">
    <source>
        <dbReference type="SAM" id="SignalP"/>
    </source>
</evidence>
<evidence type="ECO:0000313" key="5">
    <source>
        <dbReference type="EMBL" id="TCL43772.1"/>
    </source>
</evidence>
<protein>
    <submittedName>
        <fullName evidence="5">Carbohydrate ABC transporter substrate-binding protein (CUT1 family)</fullName>
    </submittedName>
</protein>
<comment type="similarity">
    <text evidence="1">Belongs to the bacterial solute-binding protein 1 family.</text>
</comment>
<sequence length="456" mass="50419">MKKQKMLALLFAAIMTMSVFAGCGGGGQAQAGSEGGAEASQTSQGGDKAASGDKVTLKFLHKYVAEPFPQLFEDLCKEYTDANPNVTIKIETTTDDEIKDKLRVLMGSGDMPDIYQVWSGEYTKKFIRAGATLDLTDYLAKDTEWKDSYIPAALGSFTYDNKTWGIPTRFDAMLYVYNKELFTQAGIEKTPETWDEFIAICEKLQGAGITPFSFGNGIVWDAPHWYGALWGKCVPEEIMQGQDYEVTTVKIDHPGYIKGLEYFKQLQPYFTPNVGSTDHEMLVQNFYAGKGAMAYLEMLEFQTVYDNMGDNFGWFPMPDIPGEEGDQDRIHGGPEGLCVSGYTANPDVTVDVLKHLTSPDAEKRKADAGHTSSLIGAMTSDNFCAQALEAMDWVLNETSGMIEWCDCGFESRITEVLLKNGQDYIDERLTAEEYIGKMQEAANAVRAEYAGEAAAE</sequence>
<feature type="region of interest" description="Disordered" evidence="3">
    <location>
        <begin position="30"/>
        <end position="50"/>
    </location>
</feature>
<dbReference type="PROSITE" id="PS51257">
    <property type="entry name" value="PROKAR_LIPOPROTEIN"/>
    <property type="match status" value="1"/>
</dbReference>
<dbReference type="Pfam" id="PF01547">
    <property type="entry name" value="SBP_bac_1"/>
    <property type="match status" value="1"/>
</dbReference>